<reference evidence="5 6" key="1">
    <citation type="submission" date="2023-02" db="EMBL/GenBank/DDBJ databases">
        <title>Genome sequence of Sphingobacterium sp. KACC 22765.</title>
        <authorList>
            <person name="Kim S."/>
            <person name="Heo J."/>
            <person name="Kwon S.-W."/>
        </authorList>
    </citation>
    <scope>NUCLEOTIDE SEQUENCE [LARGE SCALE GENOMIC DNA]</scope>
    <source>
        <strain evidence="5 6">KACC 22765</strain>
    </source>
</reference>
<evidence type="ECO:0000256" key="3">
    <source>
        <dbReference type="ARBA" id="ARBA00023002"/>
    </source>
</evidence>
<proteinExistence type="inferred from homology"/>
<dbReference type="PROSITE" id="PS00062">
    <property type="entry name" value="ALDOKETO_REDUCTASE_2"/>
    <property type="match status" value="1"/>
</dbReference>
<evidence type="ECO:0000256" key="1">
    <source>
        <dbReference type="ARBA" id="ARBA00007905"/>
    </source>
</evidence>
<dbReference type="Gene3D" id="3.20.20.100">
    <property type="entry name" value="NADP-dependent oxidoreductase domain"/>
    <property type="match status" value="1"/>
</dbReference>
<dbReference type="PROSITE" id="PS00798">
    <property type="entry name" value="ALDOKETO_REDUCTASE_1"/>
    <property type="match status" value="1"/>
</dbReference>
<organism evidence="5 6">
    <name type="scientific">Sphingobacterium oryzagri</name>
    <dbReference type="NCBI Taxonomy" id="3025669"/>
    <lineage>
        <taxon>Bacteria</taxon>
        <taxon>Pseudomonadati</taxon>
        <taxon>Bacteroidota</taxon>
        <taxon>Sphingobacteriia</taxon>
        <taxon>Sphingobacteriales</taxon>
        <taxon>Sphingobacteriaceae</taxon>
        <taxon>Sphingobacterium</taxon>
    </lineage>
</organism>
<dbReference type="Proteomes" id="UP001221558">
    <property type="component" value="Chromosome"/>
</dbReference>
<protein>
    <submittedName>
        <fullName evidence="5">Aldo/keto reductase</fullName>
    </submittedName>
</protein>
<evidence type="ECO:0000256" key="2">
    <source>
        <dbReference type="ARBA" id="ARBA00022857"/>
    </source>
</evidence>
<dbReference type="PANTHER" id="PTHR43827:SF3">
    <property type="entry name" value="NADP-DEPENDENT OXIDOREDUCTASE DOMAIN-CONTAINING PROTEIN"/>
    <property type="match status" value="1"/>
</dbReference>
<comment type="similarity">
    <text evidence="1">Belongs to the aldo/keto reductase family.</text>
</comment>
<dbReference type="InterPro" id="IPR023210">
    <property type="entry name" value="NADP_OxRdtase_dom"/>
</dbReference>
<dbReference type="PROSITE" id="PS00063">
    <property type="entry name" value="ALDOKETO_REDUCTASE_3"/>
    <property type="match status" value="1"/>
</dbReference>
<gene>
    <name evidence="5" type="ORF">PQ465_07410</name>
</gene>
<dbReference type="PIRSF" id="PIRSF000097">
    <property type="entry name" value="AKR"/>
    <property type="match status" value="1"/>
</dbReference>
<evidence type="ECO:0000259" key="4">
    <source>
        <dbReference type="Pfam" id="PF00248"/>
    </source>
</evidence>
<name>A0ABY7WNC5_9SPHI</name>
<dbReference type="InterPro" id="IPR020471">
    <property type="entry name" value="AKR"/>
</dbReference>
<sequence>MQYLRLNDGHEVPLLGFGTYKATEQEGIASVENALANGYRLIDTAAKYENEEQVGKGMILSGIPRADIIVTTKLWRENLGYAETKQAFAQSLEKLGLAYIDIYLIHWPANAKNYADWKQANADAWRAMEELQAEGKIRTIGVSNFWPEHLDALLETATVVPAINQIEFHPGYWQPEVLSYCREKGIAIESWSPLARGKVFGNPVLEAIAARHGKTVSQICLRWVIQHGVIVIPKSTSLARIVENSAIFDFELAATEMEEINTLPEMGFSGELPNIWPDRATIK</sequence>
<keyword evidence="3" id="KW-0560">Oxidoreductase</keyword>
<dbReference type="CDD" id="cd19071">
    <property type="entry name" value="AKR_AKR1-5-like"/>
    <property type="match status" value="1"/>
</dbReference>
<evidence type="ECO:0000313" key="6">
    <source>
        <dbReference type="Proteomes" id="UP001221558"/>
    </source>
</evidence>
<dbReference type="InterPro" id="IPR018170">
    <property type="entry name" value="Aldo/ket_reductase_CS"/>
</dbReference>
<dbReference type="RefSeq" id="WP_274268906.1">
    <property type="nucleotide sequence ID" value="NZ_CP117880.1"/>
</dbReference>
<dbReference type="PRINTS" id="PR00069">
    <property type="entry name" value="ALDKETRDTASE"/>
</dbReference>
<feature type="domain" description="NADP-dependent oxidoreductase" evidence="4">
    <location>
        <begin position="15"/>
        <end position="262"/>
    </location>
</feature>
<keyword evidence="2" id="KW-0521">NADP</keyword>
<evidence type="ECO:0000313" key="5">
    <source>
        <dbReference type="EMBL" id="WDF70197.1"/>
    </source>
</evidence>
<dbReference type="InterPro" id="IPR036812">
    <property type="entry name" value="NAD(P)_OxRdtase_dom_sf"/>
</dbReference>
<dbReference type="Pfam" id="PF00248">
    <property type="entry name" value="Aldo_ket_red"/>
    <property type="match status" value="1"/>
</dbReference>
<dbReference type="SUPFAM" id="SSF51430">
    <property type="entry name" value="NAD(P)-linked oxidoreductase"/>
    <property type="match status" value="1"/>
</dbReference>
<dbReference type="PANTHER" id="PTHR43827">
    <property type="entry name" value="2,5-DIKETO-D-GLUCONIC ACID REDUCTASE"/>
    <property type="match status" value="1"/>
</dbReference>
<accession>A0ABY7WNC5</accession>
<keyword evidence="6" id="KW-1185">Reference proteome</keyword>
<dbReference type="EMBL" id="CP117880">
    <property type="protein sequence ID" value="WDF70197.1"/>
    <property type="molecule type" value="Genomic_DNA"/>
</dbReference>